<evidence type="ECO:0000256" key="1">
    <source>
        <dbReference type="SAM" id="SignalP"/>
    </source>
</evidence>
<feature type="signal peptide" evidence="1">
    <location>
        <begin position="1"/>
        <end position="17"/>
    </location>
</feature>
<proteinExistence type="predicted"/>
<reference evidence="2" key="1">
    <citation type="journal article" date="2022" name="Cell">
        <title>Repeat-based holocentromeres influence genome architecture and karyotype evolution.</title>
        <authorList>
            <person name="Hofstatter P.G."/>
            <person name="Thangavel G."/>
            <person name="Lux T."/>
            <person name="Neumann P."/>
            <person name="Vondrak T."/>
            <person name="Novak P."/>
            <person name="Zhang M."/>
            <person name="Costa L."/>
            <person name="Castellani M."/>
            <person name="Scott A."/>
            <person name="Toegelov H."/>
            <person name="Fuchs J."/>
            <person name="Mata-Sucre Y."/>
            <person name="Dias Y."/>
            <person name="Vanzela A.L.L."/>
            <person name="Huettel B."/>
            <person name="Almeida C.C.S."/>
            <person name="Simkova H."/>
            <person name="Souza G."/>
            <person name="Pedrosa-Harand A."/>
            <person name="Macas J."/>
            <person name="Mayer K.F.X."/>
            <person name="Houben A."/>
            <person name="Marques A."/>
        </authorList>
    </citation>
    <scope>NUCLEOTIDE SEQUENCE</scope>
    <source>
        <strain evidence="2">RhyBre1mFocal</strain>
    </source>
</reference>
<evidence type="ECO:0000313" key="3">
    <source>
        <dbReference type="Proteomes" id="UP001151287"/>
    </source>
</evidence>
<keyword evidence="1" id="KW-0732">Signal</keyword>
<evidence type="ECO:0000313" key="2">
    <source>
        <dbReference type="EMBL" id="KAJ1698553.1"/>
    </source>
</evidence>
<dbReference type="Proteomes" id="UP001151287">
    <property type="component" value="Unassembled WGS sequence"/>
</dbReference>
<sequence>MTLVSLFLRAAVRLAWSFVGRRDGAVTATATILYHGGALPRDQGLERLVCNDLLRNENFMLLFLINMMQCFM</sequence>
<dbReference type="OrthoDB" id="595024at2759"/>
<dbReference type="AlphaFoldDB" id="A0A9Q0CRD2"/>
<accession>A0A9Q0CRD2</accession>
<dbReference type="PANTHER" id="PTHR37900:SF5">
    <property type="entry name" value="OS02G0159250 PROTEIN"/>
    <property type="match status" value="1"/>
</dbReference>
<dbReference type="EMBL" id="JAMQYH010000002">
    <property type="protein sequence ID" value="KAJ1698553.1"/>
    <property type="molecule type" value="Genomic_DNA"/>
</dbReference>
<keyword evidence="3" id="KW-1185">Reference proteome</keyword>
<feature type="chain" id="PRO_5040394550" description="Secreted protein" evidence="1">
    <location>
        <begin position="18"/>
        <end position="72"/>
    </location>
</feature>
<evidence type="ECO:0008006" key="4">
    <source>
        <dbReference type="Google" id="ProtNLM"/>
    </source>
</evidence>
<name>A0A9Q0CRD2_9POAL</name>
<comment type="caution">
    <text evidence="2">The sequence shown here is derived from an EMBL/GenBank/DDBJ whole genome shotgun (WGS) entry which is preliminary data.</text>
</comment>
<gene>
    <name evidence="2" type="ORF">LUZ63_007065</name>
</gene>
<dbReference type="PANTHER" id="PTHR37900">
    <property type="match status" value="1"/>
</dbReference>
<protein>
    <recommendedName>
        <fullName evidence="4">Secreted protein</fullName>
    </recommendedName>
</protein>
<organism evidence="2 3">
    <name type="scientific">Rhynchospora breviuscula</name>
    <dbReference type="NCBI Taxonomy" id="2022672"/>
    <lineage>
        <taxon>Eukaryota</taxon>
        <taxon>Viridiplantae</taxon>
        <taxon>Streptophyta</taxon>
        <taxon>Embryophyta</taxon>
        <taxon>Tracheophyta</taxon>
        <taxon>Spermatophyta</taxon>
        <taxon>Magnoliopsida</taxon>
        <taxon>Liliopsida</taxon>
        <taxon>Poales</taxon>
        <taxon>Cyperaceae</taxon>
        <taxon>Cyperoideae</taxon>
        <taxon>Rhynchosporeae</taxon>
        <taxon>Rhynchospora</taxon>
    </lineage>
</organism>